<reference evidence="1" key="1">
    <citation type="journal article" date="2021" name="Proc. Natl. Acad. Sci. U.S.A.">
        <title>A Catalog of Tens of Thousands of Viruses from Human Metagenomes Reveals Hidden Associations with Chronic Diseases.</title>
        <authorList>
            <person name="Tisza M.J."/>
            <person name="Buck C.B."/>
        </authorList>
    </citation>
    <scope>NUCLEOTIDE SEQUENCE</scope>
    <source>
        <strain evidence="1">Ct3it16</strain>
    </source>
</reference>
<proteinExistence type="predicted"/>
<organism evidence="1">
    <name type="scientific">Myoviridae sp. ct3it16</name>
    <dbReference type="NCBI Taxonomy" id="2825027"/>
    <lineage>
        <taxon>Viruses</taxon>
        <taxon>Duplodnaviria</taxon>
        <taxon>Heunggongvirae</taxon>
        <taxon>Uroviricota</taxon>
        <taxon>Caudoviricetes</taxon>
    </lineage>
</organism>
<sequence>MSLSFFLLCSYSACVKAVFREILNNFLSYLLY</sequence>
<dbReference type="EMBL" id="BK015432">
    <property type="protein sequence ID" value="DAE06258.1"/>
    <property type="molecule type" value="Genomic_DNA"/>
</dbReference>
<name>A0A8S5PGZ6_9CAUD</name>
<evidence type="ECO:0000313" key="1">
    <source>
        <dbReference type="EMBL" id="DAE06258.1"/>
    </source>
</evidence>
<accession>A0A8S5PGZ6</accession>
<protein>
    <submittedName>
        <fullName evidence="1">Uncharacterized protein</fullName>
    </submittedName>
</protein>